<protein>
    <recommendedName>
        <fullName evidence="1">DUF4283 domain-containing protein</fullName>
    </recommendedName>
</protein>
<dbReference type="EMBL" id="JBANQN010000011">
    <property type="protein sequence ID" value="KAK6775505.1"/>
    <property type="molecule type" value="Genomic_DNA"/>
</dbReference>
<dbReference type="Proteomes" id="UP001371456">
    <property type="component" value="Unassembled WGS sequence"/>
</dbReference>
<gene>
    <name evidence="2" type="ORF">RDI58_026506</name>
</gene>
<reference evidence="2 3" key="1">
    <citation type="submission" date="2024-02" db="EMBL/GenBank/DDBJ databases">
        <title>de novo genome assembly of Solanum bulbocastanum strain 11H21.</title>
        <authorList>
            <person name="Hosaka A.J."/>
        </authorList>
    </citation>
    <scope>NUCLEOTIDE SEQUENCE [LARGE SCALE GENOMIC DNA]</scope>
    <source>
        <tissue evidence="2">Young leaves</tissue>
    </source>
</reference>
<dbReference type="Pfam" id="PF14111">
    <property type="entry name" value="DUF4283"/>
    <property type="match status" value="1"/>
</dbReference>
<evidence type="ECO:0000259" key="1">
    <source>
        <dbReference type="Pfam" id="PF14111"/>
    </source>
</evidence>
<sequence>MPLAWGNPVGLLIKDVGWNLFQFIFRDKKILNKVQLGTPWMYDKHLLNVHPWEPGLKHVSLLFDICNMWVQVWNIPLHWISKDVGCKIENALGGICDVVIPENGSKEGRYMRLKVMMNIIKPLPRENHAISLGHHRREEGHNTNERDIMVRKHNLNLIKGRIWDETIRNLQHLKKKVDSTNVQLRWKEEDYHGLDQNKSKEKGQEKEPLLVLQCNVWILARERKIYAQLDKNRNDNTPKGMEGAIQINTKELQAKINQTTKIMDQIIGKDICEAVRSFFSSEILIPEWSQTLITLIPKVKIPTVVAQFRPISLCSTAYKIIGKVSG</sequence>
<comment type="caution">
    <text evidence="2">The sequence shown here is derived from an EMBL/GenBank/DDBJ whole genome shotgun (WGS) entry which is preliminary data.</text>
</comment>
<dbReference type="AlphaFoldDB" id="A0AAN8STV6"/>
<accession>A0AAN8STV6</accession>
<dbReference type="InterPro" id="IPR040256">
    <property type="entry name" value="At4g02000-like"/>
</dbReference>
<name>A0AAN8STV6_SOLBU</name>
<feature type="domain" description="DUF4283" evidence="1">
    <location>
        <begin position="1"/>
        <end position="57"/>
    </location>
</feature>
<evidence type="ECO:0000313" key="3">
    <source>
        <dbReference type="Proteomes" id="UP001371456"/>
    </source>
</evidence>
<evidence type="ECO:0000313" key="2">
    <source>
        <dbReference type="EMBL" id="KAK6775505.1"/>
    </source>
</evidence>
<keyword evidence="3" id="KW-1185">Reference proteome</keyword>
<proteinExistence type="predicted"/>
<dbReference type="InterPro" id="IPR025558">
    <property type="entry name" value="DUF4283"/>
</dbReference>
<organism evidence="2 3">
    <name type="scientific">Solanum bulbocastanum</name>
    <name type="common">Wild potato</name>
    <dbReference type="NCBI Taxonomy" id="147425"/>
    <lineage>
        <taxon>Eukaryota</taxon>
        <taxon>Viridiplantae</taxon>
        <taxon>Streptophyta</taxon>
        <taxon>Embryophyta</taxon>
        <taxon>Tracheophyta</taxon>
        <taxon>Spermatophyta</taxon>
        <taxon>Magnoliopsida</taxon>
        <taxon>eudicotyledons</taxon>
        <taxon>Gunneridae</taxon>
        <taxon>Pentapetalae</taxon>
        <taxon>asterids</taxon>
        <taxon>lamiids</taxon>
        <taxon>Solanales</taxon>
        <taxon>Solanaceae</taxon>
        <taxon>Solanoideae</taxon>
        <taxon>Solaneae</taxon>
        <taxon>Solanum</taxon>
    </lineage>
</organism>
<dbReference type="PANTHER" id="PTHR31286">
    <property type="entry name" value="GLYCINE-RICH CELL WALL STRUCTURAL PROTEIN 1.8-LIKE"/>
    <property type="match status" value="1"/>
</dbReference>
<dbReference type="PANTHER" id="PTHR31286:SF178">
    <property type="entry name" value="DUF4283 DOMAIN-CONTAINING PROTEIN"/>
    <property type="match status" value="1"/>
</dbReference>